<evidence type="ECO:0000313" key="3">
    <source>
        <dbReference type="Proteomes" id="UP000007148"/>
    </source>
</evidence>
<dbReference type="EMBL" id="CAFZ01000025">
    <property type="protein sequence ID" value="CCA68082.1"/>
    <property type="molecule type" value="Genomic_DNA"/>
</dbReference>
<evidence type="ECO:0000313" key="2">
    <source>
        <dbReference type="EMBL" id="CCA68082.1"/>
    </source>
</evidence>
<sequence length="565" mass="63924">MTVTRPCYLTELPAEILEEILSYLHPCLIAQCRILNRALKLIVESSIELQLRIELGIDGYIMEWPLPAVISAHEMLKVVQKRRLAFETGTPFTTWTLDAPQQSQYEISNGVLGYGILPSSSGYNGIRYENLYPTSKSKREDANHNKEPGKEIILGDGLTPRVADFSFSFDDNLQVLVSVLSPDETRTIYFRTIDTNEPHPQAASTQIVLKPRDGILRTRCLTLLSHSHISFALYASNAPVLHVIYNWRTGDYALPYQNVDDIAFLNEHFALLLLNSTDYIGLSVYNLDRKQVIRRLKLPFRSVLRSAYFITGPPKRARSPSSGKENPFESMTFDPKVEVIGLQLTATNEGPRGYHAYGVISIDGLLRKMRSPSDINLDIDQHDAYMRQSSAPTAEQGLEGVDIQWDEWGPPVMRWFDDGDIFDASFRSISGSRFLVRQRRKDKSGALSRRRNVVCILEFNLRSEVRSGYIHSRDNEATAYNEARTVGTKVVRAETVIKINEGGTGHAFNVLSSLPYRVIDLPSIPSEPYYDYYLDGNTVLGRDDTRYDIYSFCPSGVRQLEDNGD</sequence>
<dbReference type="AlphaFoldDB" id="G4T9S9"/>
<organism evidence="2 3">
    <name type="scientific">Serendipita indica (strain DSM 11827)</name>
    <name type="common">Root endophyte fungus</name>
    <name type="synonym">Piriformospora indica</name>
    <dbReference type="NCBI Taxonomy" id="1109443"/>
    <lineage>
        <taxon>Eukaryota</taxon>
        <taxon>Fungi</taxon>
        <taxon>Dikarya</taxon>
        <taxon>Basidiomycota</taxon>
        <taxon>Agaricomycotina</taxon>
        <taxon>Agaricomycetes</taxon>
        <taxon>Sebacinales</taxon>
        <taxon>Serendipitaceae</taxon>
        <taxon>Serendipita</taxon>
    </lineage>
</organism>
<dbReference type="PROSITE" id="PS50181">
    <property type="entry name" value="FBOX"/>
    <property type="match status" value="1"/>
</dbReference>
<protein>
    <recommendedName>
        <fullName evidence="1">F-box domain-containing protein</fullName>
    </recommendedName>
</protein>
<proteinExistence type="predicted"/>
<evidence type="ECO:0000259" key="1">
    <source>
        <dbReference type="PROSITE" id="PS50181"/>
    </source>
</evidence>
<comment type="caution">
    <text evidence="2">The sequence shown here is derived from an EMBL/GenBank/DDBJ whole genome shotgun (WGS) entry which is preliminary data.</text>
</comment>
<name>G4T9S9_SERID</name>
<dbReference type="SUPFAM" id="SSF81383">
    <property type="entry name" value="F-box domain"/>
    <property type="match status" value="1"/>
</dbReference>
<keyword evidence="3" id="KW-1185">Reference proteome</keyword>
<dbReference type="InterPro" id="IPR001810">
    <property type="entry name" value="F-box_dom"/>
</dbReference>
<feature type="domain" description="F-box" evidence="1">
    <location>
        <begin position="6"/>
        <end position="53"/>
    </location>
</feature>
<accession>G4T9S9</accession>
<dbReference type="InterPro" id="IPR036047">
    <property type="entry name" value="F-box-like_dom_sf"/>
</dbReference>
<dbReference type="Pfam" id="PF00646">
    <property type="entry name" value="F-box"/>
    <property type="match status" value="1"/>
</dbReference>
<dbReference type="HOGENOM" id="CLU_040200_0_0_1"/>
<reference evidence="2 3" key="1">
    <citation type="journal article" date="2011" name="PLoS Pathog.">
        <title>Endophytic Life Strategies Decoded by Genome and Transcriptome Analyses of the Mutualistic Root Symbiont Piriformospora indica.</title>
        <authorList>
            <person name="Zuccaro A."/>
            <person name="Lahrmann U."/>
            <person name="Guldener U."/>
            <person name="Langen G."/>
            <person name="Pfiffi S."/>
            <person name="Biedenkopf D."/>
            <person name="Wong P."/>
            <person name="Samans B."/>
            <person name="Grimm C."/>
            <person name="Basiewicz M."/>
            <person name="Murat C."/>
            <person name="Martin F."/>
            <person name="Kogel K.H."/>
        </authorList>
    </citation>
    <scope>NUCLEOTIDE SEQUENCE [LARGE SCALE GENOMIC DNA]</scope>
    <source>
        <strain evidence="2 3">DSM 11827</strain>
    </source>
</reference>
<dbReference type="Proteomes" id="UP000007148">
    <property type="component" value="Unassembled WGS sequence"/>
</dbReference>
<gene>
    <name evidence="2" type="ORF">PIIN_01950</name>
</gene>
<dbReference type="OrthoDB" id="2745718at2759"/>
<dbReference type="InParanoid" id="G4T9S9"/>